<name>A0A1Y2DND4_9PEZI</name>
<feature type="region of interest" description="Disordered" evidence="2">
    <location>
        <begin position="514"/>
        <end position="589"/>
    </location>
</feature>
<keyword evidence="5" id="KW-1185">Reference proteome</keyword>
<evidence type="ECO:0000259" key="3">
    <source>
        <dbReference type="PROSITE" id="PS50157"/>
    </source>
</evidence>
<accession>A0A1Y2DND4</accession>
<dbReference type="PANTHER" id="PTHR38166:SF1">
    <property type="entry name" value="C2H2-TYPE DOMAIN-CONTAINING PROTEIN"/>
    <property type="match status" value="1"/>
</dbReference>
<comment type="caution">
    <text evidence="4">The sequence shown here is derived from an EMBL/GenBank/DDBJ whole genome shotgun (WGS) entry which is preliminary data.</text>
</comment>
<dbReference type="PANTHER" id="PTHR38166">
    <property type="entry name" value="C2H2-TYPE DOMAIN-CONTAINING PROTEIN-RELATED"/>
    <property type="match status" value="1"/>
</dbReference>
<dbReference type="GeneID" id="63774829"/>
<feature type="compositionally biased region" description="Basic and acidic residues" evidence="2">
    <location>
        <begin position="20"/>
        <end position="30"/>
    </location>
</feature>
<feature type="region of interest" description="Disordered" evidence="2">
    <location>
        <begin position="1"/>
        <end position="66"/>
    </location>
</feature>
<feature type="compositionally biased region" description="Acidic residues" evidence="2">
    <location>
        <begin position="436"/>
        <end position="446"/>
    </location>
</feature>
<feature type="region of interest" description="Disordered" evidence="2">
    <location>
        <begin position="367"/>
        <end position="447"/>
    </location>
</feature>
<dbReference type="EMBL" id="MCFJ01000011">
    <property type="protein sequence ID" value="ORY60747.1"/>
    <property type="molecule type" value="Genomic_DNA"/>
</dbReference>
<protein>
    <recommendedName>
        <fullName evidence="3">C2H2-type domain-containing protein</fullName>
    </recommendedName>
</protein>
<evidence type="ECO:0000256" key="2">
    <source>
        <dbReference type="SAM" id="MobiDB-lite"/>
    </source>
</evidence>
<organism evidence="4 5">
    <name type="scientific">Pseudomassariella vexata</name>
    <dbReference type="NCBI Taxonomy" id="1141098"/>
    <lineage>
        <taxon>Eukaryota</taxon>
        <taxon>Fungi</taxon>
        <taxon>Dikarya</taxon>
        <taxon>Ascomycota</taxon>
        <taxon>Pezizomycotina</taxon>
        <taxon>Sordariomycetes</taxon>
        <taxon>Xylariomycetidae</taxon>
        <taxon>Amphisphaeriales</taxon>
        <taxon>Pseudomassariaceae</taxon>
        <taxon>Pseudomassariella</taxon>
    </lineage>
</organism>
<feature type="domain" description="C2H2-type" evidence="3">
    <location>
        <begin position="637"/>
        <end position="666"/>
    </location>
</feature>
<dbReference type="Proteomes" id="UP000193689">
    <property type="component" value="Unassembled WGS sequence"/>
</dbReference>
<feature type="compositionally biased region" description="Basic and acidic residues" evidence="2">
    <location>
        <begin position="547"/>
        <end position="557"/>
    </location>
</feature>
<reference evidence="4 5" key="1">
    <citation type="submission" date="2016-07" db="EMBL/GenBank/DDBJ databases">
        <title>Pervasive Adenine N6-methylation of Active Genes in Fungi.</title>
        <authorList>
            <consortium name="DOE Joint Genome Institute"/>
            <person name="Mondo S.J."/>
            <person name="Dannebaum R.O."/>
            <person name="Kuo R.C."/>
            <person name="Labutti K."/>
            <person name="Haridas S."/>
            <person name="Kuo A."/>
            <person name="Salamov A."/>
            <person name="Ahrendt S.R."/>
            <person name="Lipzen A."/>
            <person name="Sullivan W."/>
            <person name="Andreopoulos W.B."/>
            <person name="Clum A."/>
            <person name="Lindquist E."/>
            <person name="Daum C."/>
            <person name="Ramamoorthy G.K."/>
            <person name="Gryganskyi A."/>
            <person name="Culley D."/>
            <person name="Magnuson J.K."/>
            <person name="James T.Y."/>
            <person name="O'Malley M.A."/>
            <person name="Stajich J.E."/>
            <person name="Spatafora J.W."/>
            <person name="Visel A."/>
            <person name="Grigoriev I.V."/>
        </authorList>
    </citation>
    <scope>NUCLEOTIDE SEQUENCE [LARGE SCALE GENOMIC DNA]</scope>
    <source>
        <strain evidence="4 5">CBS 129021</strain>
    </source>
</reference>
<feature type="region of interest" description="Disordered" evidence="2">
    <location>
        <begin position="134"/>
        <end position="172"/>
    </location>
</feature>
<feature type="compositionally biased region" description="Basic and acidic residues" evidence="2">
    <location>
        <begin position="367"/>
        <end position="399"/>
    </location>
</feature>
<dbReference type="InterPro" id="IPR013087">
    <property type="entry name" value="Znf_C2H2_type"/>
</dbReference>
<feature type="compositionally biased region" description="Polar residues" evidence="2">
    <location>
        <begin position="514"/>
        <end position="531"/>
    </location>
</feature>
<feature type="compositionally biased region" description="Polar residues" evidence="2">
    <location>
        <begin position="188"/>
        <end position="198"/>
    </location>
</feature>
<dbReference type="AlphaFoldDB" id="A0A1Y2DND4"/>
<dbReference type="GO" id="GO:0008270">
    <property type="term" value="F:zinc ion binding"/>
    <property type="evidence" value="ECO:0007669"/>
    <property type="project" value="UniProtKB-KW"/>
</dbReference>
<dbReference type="PROSITE" id="PS50157">
    <property type="entry name" value="ZINC_FINGER_C2H2_2"/>
    <property type="match status" value="1"/>
</dbReference>
<feature type="compositionally biased region" description="Polar residues" evidence="2">
    <location>
        <begin position="142"/>
        <end position="152"/>
    </location>
</feature>
<gene>
    <name evidence="4" type="ORF">BCR38DRAFT_411867</name>
</gene>
<keyword evidence="1" id="KW-0479">Metal-binding</keyword>
<keyword evidence="1" id="KW-0862">Zinc</keyword>
<proteinExistence type="predicted"/>
<evidence type="ECO:0000313" key="4">
    <source>
        <dbReference type="EMBL" id="ORY60747.1"/>
    </source>
</evidence>
<evidence type="ECO:0000256" key="1">
    <source>
        <dbReference type="PROSITE-ProRule" id="PRU00042"/>
    </source>
</evidence>
<keyword evidence="1" id="KW-0863">Zinc-finger</keyword>
<feature type="region of interest" description="Disordered" evidence="2">
    <location>
        <begin position="187"/>
        <end position="207"/>
    </location>
</feature>
<dbReference type="STRING" id="1141098.A0A1Y2DND4"/>
<dbReference type="RefSeq" id="XP_040712974.1">
    <property type="nucleotide sequence ID" value="XM_040858617.1"/>
</dbReference>
<evidence type="ECO:0000313" key="5">
    <source>
        <dbReference type="Proteomes" id="UP000193689"/>
    </source>
</evidence>
<dbReference type="OrthoDB" id="610608at2759"/>
<dbReference type="InParanoid" id="A0A1Y2DND4"/>
<sequence>MYEGGKSNPSQSPIVPGSRCSEDDGVESRTPRGSPQPYLDPSPNRRGFWRRGSQPRSQQAGAISKLVKTSVWPVSREITEAVNPTSPMESPKPLSALSRVEMSEKLKALLMAQFSTTYHSVSLEQTRTRRRSFVRGLLGPSGSPTKPESISEPSRALPSLSRGRAKGESADPAERCILPITCTPEASYETSYETPQEPQHNRHGPPEPFFIPKFLKMGIKQITITVGTTLDAPHSQVQAYVIPDLPHSLISSTLVSDLRISTDHTSQDIHKQRSQAMIRCAKVHIFLDERPSCLKMEVQVWEDTAPQVVLSTICLGASKSREPLWLTPDHHQMNEGRERLQRQTTPKSPSSEAVGALQDLIFEAGTDRQHVKGSTPREVHAENGNRSRAPRDQSSDRSSHSAPSNHSRSHRQDADSRPDPPSPNTPDSPGSTSADEISDPDTEMDGDLVTQTDEACDLILRHLYGKTLNDVNQRAELWERMYLCVTEISRLMKRESCFAYNLLSGAVVNATHHSQGECSNTSHCQTASETPAKSGAGNPRKRSSGARSRESGEGHMNEDEDEDEDEGCPRKRCNTRKGGSGNQSQRYSCPFRKRNPWRFNVRDKRYRTCALDSFEGMTSLKRHIRNFHGNRVLNRGYRCYRCHKDFATGNELGTHLNLPANQMCEPRAPDNVNTDPEDGITAEIDNILAARNDKRVQDWDKLWATLFGNGDEVRSSVFEPPVEAIEAHVDFQNDFHVLRQGLTTVMGSDLSEFHSQAFEQARSFIDTSFDKSRKSTKMRRPSSPPAQIRLLAPTDNLNPILGWQRQHLPPGPVASIPSSYGTNESEGSFIHMSGSGHSSEVSSSAEAVNSGIVVPRMIISQPNSVECMDPMRLDSQIDNFMLAEGFHPNPLGTSGTDDEMPVYEDDSLQFSMVGTFGEDHSN</sequence>